<dbReference type="PRINTS" id="PR00105">
    <property type="entry name" value="C5METTRFRASE"/>
</dbReference>
<evidence type="ECO:0000256" key="2">
    <source>
        <dbReference type="ARBA" id="ARBA00022603"/>
    </source>
</evidence>
<evidence type="ECO:0000256" key="5">
    <source>
        <dbReference type="ARBA" id="ARBA00022747"/>
    </source>
</evidence>
<organism evidence="8 9">
    <name type="scientific">Eubacterium callanderi</name>
    <dbReference type="NCBI Taxonomy" id="53442"/>
    <lineage>
        <taxon>Bacteria</taxon>
        <taxon>Bacillati</taxon>
        <taxon>Bacillota</taxon>
        <taxon>Clostridia</taxon>
        <taxon>Eubacteriales</taxon>
        <taxon>Eubacteriaceae</taxon>
        <taxon>Eubacterium</taxon>
    </lineage>
</organism>
<evidence type="ECO:0000256" key="1">
    <source>
        <dbReference type="ARBA" id="ARBA00011975"/>
    </source>
</evidence>
<keyword evidence="2 6" id="KW-0489">Methyltransferase</keyword>
<dbReference type="eggNOG" id="COG0270">
    <property type="taxonomic scope" value="Bacteria"/>
</dbReference>
<dbReference type="KEGG" id="elm:ELI_3130"/>
<gene>
    <name evidence="8" type="ordered locus">ELI_3130</name>
</gene>
<dbReference type="EMBL" id="CP002273">
    <property type="protein sequence ID" value="ADO38099.1"/>
    <property type="molecule type" value="Genomic_DNA"/>
</dbReference>
<dbReference type="PANTHER" id="PTHR46098">
    <property type="entry name" value="TRNA (CYTOSINE(38)-C(5))-METHYLTRANSFERASE"/>
    <property type="match status" value="1"/>
</dbReference>
<feature type="active site" evidence="6">
    <location>
        <position position="82"/>
    </location>
</feature>
<dbReference type="Gene3D" id="3.40.50.150">
    <property type="entry name" value="Vaccinia Virus protein VP39"/>
    <property type="match status" value="1"/>
</dbReference>
<dbReference type="GO" id="GO:0009307">
    <property type="term" value="P:DNA restriction-modification system"/>
    <property type="evidence" value="ECO:0007669"/>
    <property type="project" value="UniProtKB-KW"/>
</dbReference>
<reference key="1">
    <citation type="submission" date="2010-09" db="EMBL/GenBank/DDBJ databases">
        <authorList>
            <person name="Roh H."/>
            <person name="Ko H.-J."/>
            <person name="Kim D."/>
            <person name="Choi D.G."/>
            <person name="Park S."/>
            <person name="Kim S."/>
            <person name="Kim K.H."/>
            <person name="Chang I.S."/>
            <person name="Choi I.-G."/>
        </authorList>
    </citation>
    <scope>NUCLEOTIDE SEQUENCE</scope>
    <source>
        <strain>KIST612</strain>
    </source>
</reference>
<proteinExistence type="inferred from homology"/>
<sequence length="262" mass="29783">MKEKELTHLSLFTGIGGIDLAAEWAGFETVGQCEFADFPTKVLKKHWPDVPRWRDVKDVTRESFEQWTGLQTVDLISGGFPCQPHSVIGSRKGADDERHLWPEFCRVIRELKPRFVLGENVQGVLSTVYDTVCADLENEGYEVRTFNLPAYAVAAPHERYRVFIVGIAKSEPGLQTDSKANTNGSQRETWSGTLRKFRNYLPGTYWTAHKPPVPGMDDGFPNGMDRYKQQRMTLGNAVVPQQAYPLVKAISEILFDYNRRKQ</sequence>
<protein>
    <recommendedName>
        <fullName evidence="1">DNA (cytosine-5-)-methyltransferase</fullName>
        <ecNumber evidence="1">2.1.1.37</ecNumber>
    </recommendedName>
</protein>
<dbReference type="GO" id="GO:0032259">
    <property type="term" value="P:methylation"/>
    <property type="evidence" value="ECO:0007669"/>
    <property type="project" value="UniProtKB-KW"/>
</dbReference>
<dbReference type="HOGENOM" id="CLU_006958_5_1_9"/>
<evidence type="ECO:0000256" key="7">
    <source>
        <dbReference type="RuleBase" id="RU000416"/>
    </source>
</evidence>
<dbReference type="NCBIfam" id="TIGR00675">
    <property type="entry name" value="dcm"/>
    <property type="match status" value="1"/>
</dbReference>
<comment type="similarity">
    <text evidence="6 7">Belongs to the class I-like SAM-binding methyltransferase superfamily. C5-methyltransferase family.</text>
</comment>
<dbReference type="InterPro" id="IPR001525">
    <property type="entry name" value="C5_MeTfrase"/>
</dbReference>
<keyword evidence="9" id="KW-1185">Reference proteome</keyword>
<dbReference type="GeneID" id="68364098"/>
<accession>E3GPH8</accession>
<dbReference type="EC" id="2.1.1.37" evidence="1"/>
<evidence type="ECO:0000313" key="8">
    <source>
        <dbReference type="EMBL" id="ADO38099.1"/>
    </source>
</evidence>
<keyword evidence="4 6" id="KW-0949">S-adenosyl-L-methionine</keyword>
<reference evidence="8 9" key="2">
    <citation type="journal article" date="2011" name="J. Bacteriol.">
        <title>Complete genome sequence of a carbon monoxide-utilizing acetogen, Eubacterium limosum KIST612.</title>
        <authorList>
            <person name="Roh H."/>
            <person name="Ko H.J."/>
            <person name="Kim D."/>
            <person name="Choi D.G."/>
            <person name="Park S."/>
            <person name="Kim S."/>
            <person name="Chang I.S."/>
            <person name="Choi I.G."/>
        </authorList>
    </citation>
    <scope>NUCLEOTIDE SEQUENCE [LARGE SCALE GENOMIC DNA]</scope>
    <source>
        <strain evidence="8 9">KIST612</strain>
    </source>
</reference>
<dbReference type="RefSeq" id="WP_013381417.1">
    <property type="nucleotide sequence ID" value="NC_014624.2"/>
</dbReference>
<dbReference type="GO" id="GO:0003886">
    <property type="term" value="F:DNA (cytosine-5-)-methyltransferase activity"/>
    <property type="evidence" value="ECO:0007669"/>
    <property type="project" value="UniProtKB-EC"/>
</dbReference>
<evidence type="ECO:0000256" key="3">
    <source>
        <dbReference type="ARBA" id="ARBA00022679"/>
    </source>
</evidence>
<evidence type="ECO:0000313" key="9">
    <source>
        <dbReference type="Proteomes" id="UP000006873"/>
    </source>
</evidence>
<name>E3GPH8_9FIRM</name>
<dbReference type="AlphaFoldDB" id="E3GPH8"/>
<dbReference type="SUPFAM" id="SSF53335">
    <property type="entry name" value="S-adenosyl-L-methionine-dependent methyltransferases"/>
    <property type="match status" value="1"/>
</dbReference>
<dbReference type="PROSITE" id="PS51679">
    <property type="entry name" value="SAM_MT_C5"/>
    <property type="match status" value="1"/>
</dbReference>
<dbReference type="REBASE" id="28491">
    <property type="entry name" value="M.EliKORF3130P"/>
</dbReference>
<keyword evidence="5" id="KW-0680">Restriction system</keyword>
<evidence type="ECO:0000256" key="6">
    <source>
        <dbReference type="PROSITE-ProRule" id="PRU01016"/>
    </source>
</evidence>
<dbReference type="Pfam" id="PF00145">
    <property type="entry name" value="DNA_methylase"/>
    <property type="match status" value="1"/>
</dbReference>
<dbReference type="Proteomes" id="UP000006873">
    <property type="component" value="Chromosome"/>
</dbReference>
<evidence type="ECO:0000256" key="4">
    <source>
        <dbReference type="ARBA" id="ARBA00022691"/>
    </source>
</evidence>
<dbReference type="InterPro" id="IPR029063">
    <property type="entry name" value="SAM-dependent_MTases_sf"/>
</dbReference>
<keyword evidence="3 6" id="KW-0808">Transferase</keyword>
<dbReference type="InterPro" id="IPR050750">
    <property type="entry name" value="C5-MTase"/>
</dbReference>
<dbReference type="PANTHER" id="PTHR46098:SF1">
    <property type="entry name" value="TRNA (CYTOSINE(38)-C(5))-METHYLTRANSFERASE"/>
    <property type="match status" value="1"/>
</dbReference>